<reference evidence="1" key="1">
    <citation type="journal article" date="2023" name="G3 (Bethesda)">
        <title>A reference genome for the long-term kleptoplast-retaining sea slug Elysia crispata morphotype clarki.</title>
        <authorList>
            <person name="Eastman K.E."/>
            <person name="Pendleton A.L."/>
            <person name="Shaikh M.A."/>
            <person name="Suttiyut T."/>
            <person name="Ogas R."/>
            <person name="Tomko P."/>
            <person name="Gavelis G."/>
            <person name="Widhalm J.R."/>
            <person name="Wisecaver J.H."/>
        </authorList>
    </citation>
    <scope>NUCLEOTIDE SEQUENCE</scope>
    <source>
        <strain evidence="1">ECLA1</strain>
    </source>
</reference>
<dbReference type="Proteomes" id="UP001283361">
    <property type="component" value="Unassembled WGS sequence"/>
</dbReference>
<gene>
    <name evidence="1" type="ORF">RRG08_062461</name>
</gene>
<organism evidence="1 2">
    <name type="scientific">Elysia crispata</name>
    <name type="common">lettuce slug</name>
    <dbReference type="NCBI Taxonomy" id="231223"/>
    <lineage>
        <taxon>Eukaryota</taxon>
        <taxon>Metazoa</taxon>
        <taxon>Spiralia</taxon>
        <taxon>Lophotrochozoa</taxon>
        <taxon>Mollusca</taxon>
        <taxon>Gastropoda</taxon>
        <taxon>Heterobranchia</taxon>
        <taxon>Euthyneura</taxon>
        <taxon>Panpulmonata</taxon>
        <taxon>Sacoglossa</taxon>
        <taxon>Placobranchoidea</taxon>
        <taxon>Plakobranchidae</taxon>
        <taxon>Elysia</taxon>
    </lineage>
</organism>
<comment type="caution">
    <text evidence="1">The sequence shown here is derived from an EMBL/GenBank/DDBJ whole genome shotgun (WGS) entry which is preliminary data.</text>
</comment>
<proteinExistence type="predicted"/>
<dbReference type="EMBL" id="JAWDGP010007939">
    <property type="protein sequence ID" value="KAK3699670.1"/>
    <property type="molecule type" value="Genomic_DNA"/>
</dbReference>
<keyword evidence="2" id="KW-1185">Reference proteome</keyword>
<evidence type="ECO:0000313" key="1">
    <source>
        <dbReference type="EMBL" id="KAK3699670.1"/>
    </source>
</evidence>
<protein>
    <submittedName>
        <fullName evidence="1">Uncharacterized protein</fullName>
    </submittedName>
</protein>
<accession>A0AAE1CJM5</accession>
<dbReference type="AlphaFoldDB" id="A0AAE1CJM5"/>
<sequence>MIRRWVLLKYYKRSVCGAWRSSAFRPHSKLVPLQNNSLQVVSLPDQILHFFLPGHTTESFLYQATILHLFVCQAEFYMFCPTSTMPHSKLVSSQKYSLDLFLYQATF</sequence>
<name>A0AAE1CJM5_9GAST</name>
<evidence type="ECO:0000313" key="2">
    <source>
        <dbReference type="Proteomes" id="UP001283361"/>
    </source>
</evidence>